<protein>
    <submittedName>
        <fullName evidence="2">Uncharacterized protein</fullName>
    </submittedName>
</protein>
<evidence type="ECO:0000313" key="2">
    <source>
        <dbReference type="EMBL" id="MUN06911.1"/>
    </source>
</evidence>
<dbReference type="AlphaFoldDB" id="A0A7C9LDD3"/>
<feature type="compositionally biased region" description="Low complexity" evidence="1">
    <location>
        <begin position="84"/>
        <end position="97"/>
    </location>
</feature>
<dbReference type="EMBL" id="WODA01000012">
    <property type="protein sequence ID" value="MUN06911.1"/>
    <property type="molecule type" value="Genomic_DNA"/>
</dbReference>
<comment type="caution">
    <text evidence="2">The sequence shown here is derived from an EMBL/GenBank/DDBJ whole genome shotgun (WGS) entry which is preliminary data.</text>
</comment>
<reference evidence="2 3" key="1">
    <citation type="submission" date="2019-11" db="EMBL/GenBank/DDBJ databases">
        <title>Agromyces kandeliae sp. nov., isolated from mangrove soil.</title>
        <authorList>
            <person name="Wang R."/>
        </authorList>
    </citation>
    <scope>NUCLEOTIDE SEQUENCE [LARGE SCALE GENOMIC DNA]</scope>
    <source>
        <strain evidence="2 3">JCM 11431</strain>
    </source>
</reference>
<sequence>MPDHSDVWKALTDATESLDAALSDLVDAAAPPPKSEPQLRAHLERIRTASETGRRACESAKSSLAARTSLDTLVETANKRAEQAETTAQATASSKATEAAKKEGREAAAAARDFREDLVRARTHVSLGVLYTLGSALLSVDAADQSAERAIRELADKERAPLTAAREKTTATSTAVRGLVDDRLNLERSLYKLLLVSAREEENRQWYPVDPEMAKVRAAGIAPRELTPEAKEAPKPVKPEDQSYEVLVKQLLARIAKK</sequence>
<keyword evidence="3" id="KW-1185">Reference proteome</keyword>
<proteinExistence type="predicted"/>
<gene>
    <name evidence="2" type="ORF">GLX25_07245</name>
</gene>
<dbReference type="RefSeq" id="WP_155841677.1">
    <property type="nucleotide sequence ID" value="NZ_BAAAIA010000008.1"/>
</dbReference>
<feature type="region of interest" description="Disordered" evidence="1">
    <location>
        <begin position="80"/>
        <end position="104"/>
    </location>
</feature>
<evidence type="ECO:0000256" key="1">
    <source>
        <dbReference type="SAM" id="MobiDB-lite"/>
    </source>
</evidence>
<dbReference type="Proteomes" id="UP000480122">
    <property type="component" value="Unassembled WGS sequence"/>
</dbReference>
<accession>A0A7C9LDD3</accession>
<evidence type="ECO:0000313" key="3">
    <source>
        <dbReference type="Proteomes" id="UP000480122"/>
    </source>
</evidence>
<name>A0A7C9LDD3_9MICO</name>
<organism evidence="2 3">
    <name type="scientific">Agromyces luteolus</name>
    <dbReference type="NCBI Taxonomy" id="88373"/>
    <lineage>
        <taxon>Bacteria</taxon>
        <taxon>Bacillati</taxon>
        <taxon>Actinomycetota</taxon>
        <taxon>Actinomycetes</taxon>
        <taxon>Micrococcales</taxon>
        <taxon>Microbacteriaceae</taxon>
        <taxon>Agromyces</taxon>
    </lineage>
</organism>